<feature type="domain" description="4Fe-4S ferredoxin-type" evidence="4">
    <location>
        <begin position="221"/>
        <end position="252"/>
    </location>
</feature>
<dbReference type="EMBL" id="CP017305">
    <property type="protein sequence ID" value="AOS83514.1"/>
    <property type="molecule type" value="Genomic_DNA"/>
</dbReference>
<reference evidence="5" key="1">
    <citation type="submission" date="2016-09" db="EMBL/GenBank/DDBJ databases">
        <title>Genome sequence of Chlorobaculum limnaeum.</title>
        <authorList>
            <person name="Liu Z."/>
            <person name="Tank M."/>
            <person name="Bryant D.A."/>
        </authorList>
    </citation>
    <scope>NUCLEOTIDE SEQUENCE [LARGE SCALE GENOMIC DNA]</scope>
    <source>
        <strain evidence="5">DSM 1677</strain>
    </source>
</reference>
<dbReference type="GO" id="GO:0046872">
    <property type="term" value="F:metal ion binding"/>
    <property type="evidence" value="ECO:0007669"/>
    <property type="project" value="UniProtKB-KW"/>
</dbReference>
<sequence length="337" mass="38127">MTRILLRNKLDDCLAAWQKAGFSVLAPVKRHEMSTFGEVQKASDMALDLVLTERTIKDHFFPQTEPLIKYKIGKHQIDSETMTPPERKRVFFGVRPCDASGLAIDDPLFGWDYKDDYWFRRRDNSVIVTIACSQADDFCMCTSVKLSPDSSKGADVLLRPLSDGSGWQVEAVSDRGTALLETISSLLQESSAETAPLPQVAEKFDVEKVMEWLADPASFESQFWKDISLRCVGCGSCTFLCPTCHCFDIQDEGDTYQGIRRKNWDSCSFPLFTMHTSGNNPRNTQSTRWRQRIMHKFNYYRGKFGVNSCSGCGRCTRQCPVDMGITETLQAISNLPR</sequence>
<dbReference type="Proteomes" id="UP000095185">
    <property type="component" value="Chromosome"/>
</dbReference>
<feature type="domain" description="4Fe-4S ferredoxin-type" evidence="4">
    <location>
        <begin position="300"/>
        <end position="329"/>
    </location>
</feature>
<evidence type="ECO:0000313" key="6">
    <source>
        <dbReference type="Proteomes" id="UP000095185"/>
    </source>
</evidence>
<name>A0A1D8D512_CHLLM</name>
<evidence type="ECO:0000256" key="3">
    <source>
        <dbReference type="ARBA" id="ARBA00023014"/>
    </source>
</evidence>
<keyword evidence="2" id="KW-0408">Iron</keyword>
<dbReference type="InterPro" id="IPR017896">
    <property type="entry name" value="4Fe4S_Fe-S-bd"/>
</dbReference>
<keyword evidence="1" id="KW-0479">Metal-binding</keyword>
<dbReference type="InterPro" id="IPR009051">
    <property type="entry name" value="Helical_ferredxn"/>
</dbReference>
<dbReference type="RefSeq" id="WP_069809231.1">
    <property type="nucleotide sequence ID" value="NZ_CP017305.1"/>
</dbReference>
<dbReference type="OrthoDB" id="9795302at2"/>
<evidence type="ECO:0000313" key="5">
    <source>
        <dbReference type="EMBL" id="AOS83514.1"/>
    </source>
</evidence>
<gene>
    <name evidence="5" type="ORF">BIU88_04770</name>
</gene>
<dbReference type="GO" id="GO:0051536">
    <property type="term" value="F:iron-sulfur cluster binding"/>
    <property type="evidence" value="ECO:0007669"/>
    <property type="project" value="UniProtKB-KW"/>
</dbReference>
<organism evidence="5 6">
    <name type="scientific">Chlorobaculum limnaeum</name>
    <dbReference type="NCBI Taxonomy" id="274537"/>
    <lineage>
        <taxon>Bacteria</taxon>
        <taxon>Pseudomonadati</taxon>
        <taxon>Chlorobiota</taxon>
        <taxon>Chlorobiia</taxon>
        <taxon>Chlorobiales</taxon>
        <taxon>Chlorobiaceae</taxon>
        <taxon>Chlorobaculum</taxon>
    </lineage>
</organism>
<keyword evidence="3" id="KW-0411">Iron-sulfur</keyword>
<dbReference type="SUPFAM" id="SSF46548">
    <property type="entry name" value="alpha-helical ferredoxin"/>
    <property type="match status" value="1"/>
</dbReference>
<proteinExistence type="predicted"/>
<dbReference type="PANTHER" id="PTHR40447">
    <property type="entry name" value="ANAEROBIC SULFITE REDUCTASE SUBUNIT A"/>
    <property type="match status" value="1"/>
</dbReference>
<dbReference type="PANTHER" id="PTHR40447:SF1">
    <property type="entry name" value="ANAEROBIC SULFITE REDUCTASE SUBUNIT A"/>
    <property type="match status" value="1"/>
</dbReference>
<dbReference type="STRING" id="274537.BIU88_04770"/>
<dbReference type="PROSITE" id="PS51379">
    <property type="entry name" value="4FE4S_FER_2"/>
    <property type="match status" value="2"/>
</dbReference>
<keyword evidence="6" id="KW-1185">Reference proteome</keyword>
<dbReference type="InterPro" id="IPR017900">
    <property type="entry name" value="4Fe4S_Fe_S_CS"/>
</dbReference>
<evidence type="ECO:0000259" key="4">
    <source>
        <dbReference type="PROSITE" id="PS51379"/>
    </source>
</evidence>
<protein>
    <submittedName>
        <fullName evidence="5">4Fe-4S ferredoxin</fullName>
    </submittedName>
</protein>
<accession>A0A1D8D512</accession>
<dbReference type="Pfam" id="PF17179">
    <property type="entry name" value="Fer4_22"/>
    <property type="match status" value="1"/>
</dbReference>
<dbReference type="KEGG" id="clz:BIU88_04770"/>
<dbReference type="AlphaFoldDB" id="A0A1D8D512"/>
<evidence type="ECO:0000256" key="1">
    <source>
        <dbReference type="ARBA" id="ARBA00022723"/>
    </source>
</evidence>
<evidence type="ECO:0000256" key="2">
    <source>
        <dbReference type="ARBA" id="ARBA00023004"/>
    </source>
</evidence>
<dbReference type="PROSITE" id="PS00198">
    <property type="entry name" value="4FE4S_FER_1"/>
    <property type="match status" value="2"/>
</dbReference>
<dbReference type="Gene3D" id="1.10.1060.10">
    <property type="entry name" value="Alpha-helical ferredoxin"/>
    <property type="match status" value="1"/>
</dbReference>